<keyword evidence="4" id="KW-1185">Reference proteome</keyword>
<gene>
    <name evidence="3" type="ORF">CKO31_13690</name>
</gene>
<dbReference type="NCBIfam" id="TIGR01552">
    <property type="entry name" value="phd_fam"/>
    <property type="match status" value="1"/>
</dbReference>
<evidence type="ECO:0000256" key="1">
    <source>
        <dbReference type="ARBA" id="ARBA00009981"/>
    </source>
</evidence>
<dbReference type="EMBL" id="NRRV01000032">
    <property type="protein sequence ID" value="MBK1631770.1"/>
    <property type="molecule type" value="Genomic_DNA"/>
</dbReference>
<accession>A0ABS1CIN1</accession>
<reference evidence="3 4" key="1">
    <citation type="journal article" date="2020" name="Microorganisms">
        <title>Osmotic Adaptation and Compatible Solute Biosynthesis of Phototrophic Bacteria as Revealed from Genome Analyses.</title>
        <authorList>
            <person name="Imhoff J.F."/>
            <person name="Rahn T."/>
            <person name="Kunzel S."/>
            <person name="Keller A."/>
            <person name="Neulinger S.C."/>
        </authorList>
    </citation>
    <scope>NUCLEOTIDE SEQUENCE [LARGE SCALE GENOMIC DNA]</scope>
    <source>
        <strain evidence="3 4">DSM 6210</strain>
    </source>
</reference>
<evidence type="ECO:0000313" key="3">
    <source>
        <dbReference type="EMBL" id="MBK1631770.1"/>
    </source>
</evidence>
<comment type="similarity">
    <text evidence="1">Belongs to the phD/YefM antitoxin family.</text>
</comment>
<feature type="region of interest" description="Disordered" evidence="2">
    <location>
        <begin position="63"/>
        <end position="87"/>
    </location>
</feature>
<dbReference type="Proteomes" id="UP000748752">
    <property type="component" value="Unassembled WGS sequence"/>
</dbReference>
<evidence type="ECO:0000256" key="2">
    <source>
        <dbReference type="SAM" id="MobiDB-lite"/>
    </source>
</evidence>
<protein>
    <recommendedName>
        <fullName evidence="5">Antitoxin</fullName>
    </recommendedName>
</protein>
<name>A0ABS1CIN1_9GAMM</name>
<dbReference type="SUPFAM" id="SSF143120">
    <property type="entry name" value="YefM-like"/>
    <property type="match status" value="1"/>
</dbReference>
<proteinExistence type="inferred from homology"/>
<evidence type="ECO:0000313" key="4">
    <source>
        <dbReference type="Proteomes" id="UP000748752"/>
    </source>
</evidence>
<dbReference type="Gene3D" id="3.40.1620.10">
    <property type="entry name" value="YefM-like domain"/>
    <property type="match status" value="1"/>
</dbReference>
<dbReference type="InterPro" id="IPR036165">
    <property type="entry name" value="YefM-like_sf"/>
</dbReference>
<comment type="caution">
    <text evidence="3">The sequence shown here is derived from an EMBL/GenBank/DDBJ whole genome shotgun (WGS) entry which is preliminary data.</text>
</comment>
<sequence length="109" mass="11847">MLPAFPDSWLTVDQVTNPVTKQVMIQLNLHEAKAKLSECIAAALRGERVVIARRNVPAVELTPIPQHASAPRKLGQGPKQSGYALPQSFWDPLPDDVLAAFNAGPEDQP</sequence>
<organism evidence="3 4">
    <name type="scientific">Thiohalocapsa halophila</name>
    <dbReference type="NCBI Taxonomy" id="69359"/>
    <lineage>
        <taxon>Bacteria</taxon>
        <taxon>Pseudomonadati</taxon>
        <taxon>Pseudomonadota</taxon>
        <taxon>Gammaproteobacteria</taxon>
        <taxon>Chromatiales</taxon>
        <taxon>Chromatiaceae</taxon>
        <taxon>Thiohalocapsa</taxon>
    </lineage>
</organism>
<evidence type="ECO:0008006" key="5">
    <source>
        <dbReference type="Google" id="ProtNLM"/>
    </source>
</evidence>